<dbReference type="SUPFAM" id="SSF47576">
    <property type="entry name" value="Calponin-homology domain, CH-domain"/>
    <property type="match status" value="1"/>
</dbReference>
<dbReference type="PROSITE" id="PS50021">
    <property type="entry name" value="CH"/>
    <property type="match status" value="1"/>
</dbReference>
<dbReference type="Pfam" id="PF00307">
    <property type="entry name" value="CH"/>
    <property type="match status" value="1"/>
</dbReference>
<dbReference type="InterPro" id="IPR001715">
    <property type="entry name" value="CH_dom"/>
</dbReference>
<dbReference type="GO" id="GO:0015629">
    <property type="term" value="C:actin cytoskeleton"/>
    <property type="evidence" value="ECO:0007669"/>
    <property type="project" value="TreeGrafter"/>
</dbReference>
<dbReference type="Proteomes" id="UP000076078">
    <property type="component" value="Unassembled WGS sequence"/>
</dbReference>
<organism evidence="4 5">
    <name type="scientific">Tieghemostelium lacteum</name>
    <name type="common">Slime mold</name>
    <name type="synonym">Dictyostelium lacteum</name>
    <dbReference type="NCBI Taxonomy" id="361077"/>
    <lineage>
        <taxon>Eukaryota</taxon>
        <taxon>Amoebozoa</taxon>
        <taxon>Evosea</taxon>
        <taxon>Eumycetozoa</taxon>
        <taxon>Dictyostelia</taxon>
        <taxon>Dictyosteliales</taxon>
        <taxon>Raperosteliaceae</taxon>
        <taxon>Tieghemostelium</taxon>
    </lineage>
</organism>
<name>A0A151ZDN4_TIELA</name>
<feature type="region of interest" description="Disordered" evidence="2">
    <location>
        <begin position="281"/>
        <end position="344"/>
    </location>
</feature>
<accession>A0A151ZDN4</accession>
<reference evidence="4 5" key="1">
    <citation type="submission" date="2015-12" db="EMBL/GenBank/DDBJ databases">
        <title>Dictyostelia acquired genes for synthesis and detection of signals that induce cell-type specialization by lateral gene transfer from prokaryotes.</title>
        <authorList>
            <person name="Gloeckner G."/>
            <person name="Schaap P."/>
        </authorList>
    </citation>
    <scope>NUCLEOTIDE SEQUENCE [LARGE SCALE GENOMIC DNA]</scope>
    <source>
        <strain evidence="4 5">TK</strain>
    </source>
</reference>
<feature type="domain" description="Calponin-homology (CH)" evidence="3">
    <location>
        <begin position="40"/>
        <end position="146"/>
    </location>
</feature>
<feature type="compositionally biased region" description="Low complexity" evidence="2">
    <location>
        <begin position="287"/>
        <end position="302"/>
    </location>
</feature>
<dbReference type="InterPro" id="IPR036872">
    <property type="entry name" value="CH_dom_sf"/>
</dbReference>
<dbReference type="OrthoDB" id="21595at2759"/>
<dbReference type="GO" id="GO:0007015">
    <property type="term" value="P:actin filament organization"/>
    <property type="evidence" value="ECO:0007669"/>
    <property type="project" value="TreeGrafter"/>
</dbReference>
<dbReference type="SMART" id="SM00033">
    <property type="entry name" value="CH"/>
    <property type="match status" value="1"/>
</dbReference>
<feature type="compositionally biased region" description="Basic residues" evidence="2">
    <location>
        <begin position="922"/>
        <end position="931"/>
    </location>
</feature>
<feature type="compositionally biased region" description="Low complexity" evidence="2">
    <location>
        <begin position="329"/>
        <end position="344"/>
    </location>
</feature>
<protein>
    <recommendedName>
        <fullName evidence="3">Calponin-homology (CH) domain-containing protein</fullName>
    </recommendedName>
</protein>
<dbReference type="GO" id="GO:0051015">
    <property type="term" value="F:actin filament binding"/>
    <property type="evidence" value="ECO:0007669"/>
    <property type="project" value="TreeGrafter"/>
</dbReference>
<dbReference type="OMA" id="KACWKVG"/>
<dbReference type="InterPro" id="IPR003096">
    <property type="entry name" value="SM22_calponin"/>
</dbReference>
<feature type="coiled-coil region" evidence="1">
    <location>
        <begin position="448"/>
        <end position="493"/>
    </location>
</feature>
<dbReference type="PANTHER" id="PTHR47385">
    <property type="entry name" value="CALPONIN"/>
    <property type="match status" value="1"/>
</dbReference>
<feature type="compositionally biased region" description="Low complexity" evidence="2">
    <location>
        <begin position="901"/>
        <end position="921"/>
    </location>
</feature>
<feature type="region of interest" description="Disordered" evidence="2">
    <location>
        <begin position="901"/>
        <end position="931"/>
    </location>
</feature>
<dbReference type="InterPro" id="IPR050606">
    <property type="entry name" value="Calponin-like"/>
</dbReference>
<keyword evidence="5" id="KW-1185">Reference proteome</keyword>
<proteinExistence type="predicted"/>
<evidence type="ECO:0000313" key="5">
    <source>
        <dbReference type="Proteomes" id="UP000076078"/>
    </source>
</evidence>
<comment type="caution">
    <text evidence="4">The sequence shown here is derived from an EMBL/GenBank/DDBJ whole genome shotgun (WGS) entry which is preliminary data.</text>
</comment>
<dbReference type="PRINTS" id="PR00888">
    <property type="entry name" value="SM22CALPONIN"/>
</dbReference>
<evidence type="ECO:0000256" key="1">
    <source>
        <dbReference type="SAM" id="Coils"/>
    </source>
</evidence>
<sequence>MATKIVNTTYGQQAVYRGDGLRVYGLDAELELKRQAQRDVGYEKELGKWIESATGMKLEFPDDLIESLRSGIILCNLINALLPGTISKINQKPLPLMQIENIGLYLKACWKVGIPSSDLFVTSDLYQRKSIPAVLQNIASVARSSHTCPEYKGPTFGIKPPQAPPAKKWEEIKYQGPVFVTDLEQNQQHTTVVSSNCKTCGKEKSCGSCESVKTQQDLKERDSKLLDLSNRVQDQSQKISILTKDLESQRTKFEQNERQMKQTIESQLDHIQQKEKEIQKLSAMAVGTSSSSSSSGSSTYSSNNRIPSTTFGSPPVSTNTNRNTTAFGSPPLSSTPPSTTTPTVSIPAIKENRFSVKVEQIACWKCNFQNSKVSKYCISCGSDIKKESSTFTNSNNTTSGGNNANLSINNNKHKSTSFVNNQPIPQPTIITTTTTTTITPPSVDRKETDQLNEKIEQLCKTIKDQEDQISQLKKQIKSENEQFEKKLREQKQIVDNQLVLLNQKEKDIKEYQDSSLSRFGNSTKPTMIIKSTSPPQPSFINNQITLPGTNSNQPNKISFSVTGFRSKVVGPGTYKTPTTSTSPTGTTTTSIPIQNSNNNNEVTTKAEMERIEYLESLVKQLEVKLNEEVKNSKVKDSTIKILEDKISVLQSRPTRKQALANSQVVVGKKRFSTLKPDNLDNRLVETTLSHINDILFSRPIEFHQVSQLNALFKTEQGRRRFSQILQMTLKQVPTLALSESSFEFMLYLLNTILQEMDYSKEQQDFITAKVIFNSSDSLYRINSKTHENEYLKSFIKSGLVWKKMEFWEDMFWRILSKRHRKLLNNNMETIDKDIVRNLLTYFGVNMIQFNLPMDQVSRFVSELSSLNQLSESDVQQTLSMIKTQIEIQERVSQQKINLYQQQQQQQTQQLKPDLSTKSTSNKSKKDKDKKK</sequence>
<dbReference type="InParanoid" id="A0A151ZDN4"/>
<dbReference type="AlphaFoldDB" id="A0A151ZDN4"/>
<feature type="compositionally biased region" description="Polar residues" evidence="2">
    <location>
        <begin position="303"/>
        <end position="327"/>
    </location>
</feature>
<evidence type="ECO:0000313" key="4">
    <source>
        <dbReference type="EMBL" id="KYQ92066.1"/>
    </source>
</evidence>
<evidence type="ECO:0000256" key="2">
    <source>
        <dbReference type="SAM" id="MobiDB-lite"/>
    </source>
</evidence>
<keyword evidence="1" id="KW-0175">Coiled coil</keyword>
<evidence type="ECO:0000259" key="3">
    <source>
        <dbReference type="PROSITE" id="PS50021"/>
    </source>
</evidence>
<gene>
    <name evidence="4" type="ORF">DLAC_06904</name>
</gene>
<feature type="region of interest" description="Disordered" evidence="2">
    <location>
        <begin position="572"/>
        <end position="598"/>
    </location>
</feature>
<dbReference type="EMBL" id="LODT01000031">
    <property type="protein sequence ID" value="KYQ92066.1"/>
    <property type="molecule type" value="Genomic_DNA"/>
</dbReference>
<feature type="compositionally biased region" description="Low complexity" evidence="2">
    <location>
        <begin position="572"/>
        <end position="590"/>
    </location>
</feature>
<dbReference type="PANTHER" id="PTHR47385:SF14">
    <property type="entry name" value="TRANSGELIN"/>
    <property type="match status" value="1"/>
</dbReference>
<dbReference type="Gene3D" id="1.10.418.10">
    <property type="entry name" value="Calponin-like domain"/>
    <property type="match status" value="1"/>
</dbReference>
<dbReference type="FunCoup" id="A0A151ZDN4">
    <property type="interactions" value="54"/>
</dbReference>
<dbReference type="STRING" id="361077.A0A151ZDN4"/>